<comment type="similarity">
    <text evidence="1">Belongs to the metallo-dependent hydrolases superfamily. TatD-type hydrolase family.</text>
</comment>
<dbReference type="GO" id="GO:0046872">
    <property type="term" value="F:metal ion binding"/>
    <property type="evidence" value="ECO:0007669"/>
    <property type="project" value="UniProtKB-KW"/>
</dbReference>
<dbReference type="EMBL" id="CP030050">
    <property type="protein sequence ID" value="QOZ73842.1"/>
    <property type="molecule type" value="Genomic_DNA"/>
</dbReference>
<dbReference type="InterPro" id="IPR001130">
    <property type="entry name" value="TatD-like"/>
</dbReference>
<proteinExistence type="inferred from homology"/>
<feature type="binding site" evidence="3">
    <location>
        <position position="88"/>
    </location>
    <ligand>
        <name>a divalent metal cation</name>
        <dbReference type="ChEBI" id="CHEBI:60240"/>
        <label>1</label>
    </ligand>
</feature>
<dbReference type="AlphaFoldDB" id="A0AAE7NXW8"/>
<dbReference type="PANTHER" id="PTHR46124:SF2">
    <property type="entry name" value="D-AMINOACYL-TRNA DEACYLASE"/>
    <property type="match status" value="1"/>
</dbReference>
<dbReference type="Gene3D" id="3.20.20.140">
    <property type="entry name" value="Metal-dependent hydrolases"/>
    <property type="match status" value="1"/>
</dbReference>
<feature type="binding site" evidence="3">
    <location>
        <position position="11"/>
    </location>
    <ligand>
        <name>a divalent metal cation</name>
        <dbReference type="ChEBI" id="CHEBI:60240"/>
        <label>1</label>
    </ligand>
</feature>
<feature type="binding site" evidence="3">
    <location>
        <position position="200"/>
    </location>
    <ligand>
        <name>a divalent metal cation</name>
        <dbReference type="ChEBI" id="CHEBI:60240"/>
        <label>1</label>
    </ligand>
</feature>
<evidence type="ECO:0000256" key="1">
    <source>
        <dbReference type="ARBA" id="ARBA00009275"/>
    </source>
</evidence>
<evidence type="ECO:0000256" key="2">
    <source>
        <dbReference type="ARBA" id="ARBA00022801"/>
    </source>
</evidence>
<protein>
    <submittedName>
        <fullName evidence="4">TatD family deoxyribonuclease</fullName>
    </submittedName>
</protein>
<gene>
    <name evidence="4" type="ORF">WN72_40605</name>
</gene>
<dbReference type="KEGG" id="barh:WN72_40605"/>
<reference evidence="4 5" key="1">
    <citation type="submission" date="2018-06" db="EMBL/GenBank/DDBJ databases">
        <title>Comparative genomics of Bradyrhizobium nodulating Arachidis hypogaea.</title>
        <authorList>
            <person name="Li Y."/>
        </authorList>
    </citation>
    <scope>NUCLEOTIDE SEQUENCE [LARGE SCALE GENOMIC DNA]</scope>
    <source>
        <strain evidence="4 5">CCBAU 051107</strain>
    </source>
</reference>
<dbReference type="GO" id="GO:0016788">
    <property type="term" value="F:hydrolase activity, acting on ester bonds"/>
    <property type="evidence" value="ECO:0007669"/>
    <property type="project" value="InterPro"/>
</dbReference>
<evidence type="ECO:0000313" key="5">
    <source>
        <dbReference type="Proteomes" id="UP000594015"/>
    </source>
</evidence>
<dbReference type="RefSeq" id="WP_092217680.1">
    <property type="nucleotide sequence ID" value="NZ_CP030050.1"/>
</dbReference>
<evidence type="ECO:0000256" key="3">
    <source>
        <dbReference type="PIRSR" id="PIRSR005902-1"/>
    </source>
</evidence>
<feature type="binding site" evidence="3">
    <location>
        <position position="126"/>
    </location>
    <ligand>
        <name>a divalent metal cation</name>
        <dbReference type="ChEBI" id="CHEBI:60240"/>
        <label>2</label>
    </ligand>
</feature>
<dbReference type="Pfam" id="PF01026">
    <property type="entry name" value="TatD_DNase"/>
    <property type="match status" value="1"/>
</dbReference>
<dbReference type="PIRSF" id="PIRSF005902">
    <property type="entry name" value="DNase_TatD"/>
    <property type="match status" value="1"/>
</dbReference>
<dbReference type="InterPro" id="IPR018228">
    <property type="entry name" value="DNase_TatD-rel_CS"/>
</dbReference>
<sequence length="248" mass="27689">MISNLVDFHCHLDLYRNHAAAVAESERLKIFTLAVTTTPRAWPRNQELAAPTKYVRAALGLHPQLVKERAHELPIWREYLARARYVGEVGLDAGPAFYASFESQRKVFETVLRDCADQGGKILTIHSVRAAKVVIDMIEALLPPTRGVPVLHWFTGSKSDAARAAKLGMYFSINREMLRNERHRSTVMSLPLDRLLTETDGPFAKIDGRDARSGDVAMTVEELARLRSMPTAELTGVIAANLKRLTTT</sequence>
<organism evidence="4 5">
    <name type="scientific">Bradyrhizobium arachidis</name>
    <dbReference type="NCBI Taxonomy" id="858423"/>
    <lineage>
        <taxon>Bacteria</taxon>
        <taxon>Pseudomonadati</taxon>
        <taxon>Pseudomonadota</taxon>
        <taxon>Alphaproteobacteria</taxon>
        <taxon>Hyphomicrobiales</taxon>
        <taxon>Nitrobacteraceae</taxon>
        <taxon>Bradyrhizobium</taxon>
    </lineage>
</organism>
<name>A0AAE7NXW8_9BRAD</name>
<dbReference type="InterPro" id="IPR049677">
    <property type="entry name" value="QatD"/>
</dbReference>
<dbReference type="Proteomes" id="UP000594015">
    <property type="component" value="Chromosome"/>
</dbReference>
<accession>A0AAE7NXW8</accession>
<feature type="binding site" evidence="3">
    <location>
        <position position="9"/>
    </location>
    <ligand>
        <name>a divalent metal cation</name>
        <dbReference type="ChEBI" id="CHEBI:60240"/>
        <label>1</label>
    </ligand>
</feature>
<dbReference type="CDD" id="cd01310">
    <property type="entry name" value="TatD_DNAse"/>
    <property type="match status" value="1"/>
</dbReference>
<evidence type="ECO:0000313" key="4">
    <source>
        <dbReference type="EMBL" id="QOZ73842.1"/>
    </source>
</evidence>
<dbReference type="PANTHER" id="PTHR46124">
    <property type="entry name" value="D-AMINOACYL-TRNA DEACYLASE"/>
    <property type="match status" value="1"/>
</dbReference>
<dbReference type="PROSITE" id="PS01091">
    <property type="entry name" value="TATD_3"/>
    <property type="match status" value="1"/>
</dbReference>
<dbReference type="NCBIfam" id="NF041926">
    <property type="entry name" value="QatD"/>
    <property type="match status" value="1"/>
</dbReference>
<dbReference type="InterPro" id="IPR032466">
    <property type="entry name" value="Metal_Hydrolase"/>
</dbReference>
<dbReference type="SUPFAM" id="SSF51556">
    <property type="entry name" value="Metallo-dependent hydrolases"/>
    <property type="match status" value="1"/>
</dbReference>
<feature type="binding site" evidence="3">
    <location>
        <position position="152"/>
    </location>
    <ligand>
        <name>a divalent metal cation</name>
        <dbReference type="ChEBI" id="CHEBI:60240"/>
        <label>2</label>
    </ligand>
</feature>
<keyword evidence="3" id="KW-0479">Metal-binding</keyword>
<keyword evidence="2" id="KW-0378">Hydrolase</keyword>